<keyword evidence="1" id="KW-0812">Transmembrane</keyword>
<feature type="transmembrane region" description="Helical" evidence="1">
    <location>
        <begin position="12"/>
        <end position="32"/>
    </location>
</feature>
<keyword evidence="3" id="KW-1185">Reference proteome</keyword>
<evidence type="ECO:0000313" key="3">
    <source>
        <dbReference type="Proteomes" id="UP000516439"/>
    </source>
</evidence>
<name>A0ABX6TFU2_9SPHI</name>
<evidence type="ECO:0000313" key="2">
    <source>
        <dbReference type="EMBL" id="QNR83502.1"/>
    </source>
</evidence>
<evidence type="ECO:0000256" key="1">
    <source>
        <dbReference type="SAM" id="Phobius"/>
    </source>
</evidence>
<proteinExistence type="predicted"/>
<dbReference type="Proteomes" id="UP000516439">
    <property type="component" value="Chromosome"/>
</dbReference>
<dbReference type="RefSeq" id="WP_190326573.1">
    <property type="nucleotide sequence ID" value="NZ_CP061171.1"/>
</dbReference>
<gene>
    <name evidence="2" type="ORF">H9N25_16285</name>
</gene>
<dbReference type="EMBL" id="CP061171">
    <property type="protein sequence ID" value="QNR83502.1"/>
    <property type="molecule type" value="Genomic_DNA"/>
</dbReference>
<protein>
    <submittedName>
        <fullName evidence="2">Uncharacterized protein</fullName>
    </submittedName>
</protein>
<reference evidence="2 3" key="1">
    <citation type="submission" date="2020-09" db="EMBL/GenBank/DDBJ databases">
        <title>Pedobacter sp. SW-16 isolated from soil near Yeocheon.</title>
        <authorList>
            <person name="Im H.S."/>
            <person name="Joung Y."/>
            <person name="Lee S.-S."/>
        </authorList>
    </citation>
    <scope>NUCLEOTIDE SEQUENCE [LARGE SCALE GENOMIC DNA]</scope>
    <source>
        <strain evidence="2 3">SW-16</strain>
    </source>
</reference>
<keyword evidence="1" id="KW-1133">Transmembrane helix</keyword>
<feature type="transmembrane region" description="Helical" evidence="1">
    <location>
        <begin position="69"/>
        <end position="92"/>
    </location>
</feature>
<organism evidence="2 3">
    <name type="scientific">Pedobacter riviphilus</name>
    <dbReference type="NCBI Taxonomy" id="2766984"/>
    <lineage>
        <taxon>Bacteria</taxon>
        <taxon>Pseudomonadati</taxon>
        <taxon>Bacteroidota</taxon>
        <taxon>Sphingobacteriia</taxon>
        <taxon>Sphingobacteriales</taxon>
        <taxon>Sphingobacteriaceae</taxon>
        <taxon>Pedobacter</taxon>
    </lineage>
</organism>
<sequence length="98" mass="11424">MKRNGFKVFSFISATIIFCVFAFVTLIAAAAVDEDTDGNNFVIQAMAKIYYIFRFPIHTLFFRFIEGPFFFVGLLLNCLFYGFLTERIVFIFDRKKSN</sequence>
<keyword evidence="1" id="KW-0472">Membrane</keyword>
<accession>A0ABX6TFU2</accession>